<keyword evidence="5" id="KW-0547">Nucleotide-binding</keyword>
<keyword evidence="8" id="KW-0406">Ion transport</keyword>
<organism evidence="11 12">
    <name type="scientific">Oscillatoria acuminata PCC 6304</name>
    <dbReference type="NCBI Taxonomy" id="56110"/>
    <lineage>
        <taxon>Bacteria</taxon>
        <taxon>Bacillati</taxon>
        <taxon>Cyanobacteriota</taxon>
        <taxon>Cyanophyceae</taxon>
        <taxon>Oscillatoriophycideae</taxon>
        <taxon>Oscillatoriales</taxon>
        <taxon>Oscillatoriaceae</taxon>
        <taxon>Oscillatoria</taxon>
    </lineage>
</organism>
<dbReference type="PANTHER" id="PTHR42771">
    <property type="entry name" value="IRON(3+)-HYDROXAMATE IMPORT ATP-BINDING PROTEIN FHUC"/>
    <property type="match status" value="1"/>
</dbReference>
<dbReference type="PANTHER" id="PTHR42771:SF2">
    <property type="entry name" value="IRON(3+)-HYDROXAMATE IMPORT ATP-BINDING PROTEIN FHUC"/>
    <property type="match status" value="1"/>
</dbReference>
<feature type="domain" description="ABC transporter" evidence="10">
    <location>
        <begin position="8"/>
        <end position="244"/>
    </location>
</feature>
<protein>
    <submittedName>
        <fullName evidence="11">ABC-type cobalamin/Fe3+-siderophore transport system, ATPase component</fullName>
    </submittedName>
</protein>
<dbReference type="InterPro" id="IPR017871">
    <property type="entry name" value="ABC_transporter-like_CS"/>
</dbReference>
<evidence type="ECO:0000313" key="11">
    <source>
        <dbReference type="EMBL" id="AFY82819.1"/>
    </source>
</evidence>
<dbReference type="SMART" id="SM00382">
    <property type="entry name" value="AAA"/>
    <property type="match status" value="1"/>
</dbReference>
<dbReference type="OrthoDB" id="9806726at2"/>
<dbReference type="PROSITE" id="PS00211">
    <property type="entry name" value="ABC_TRANSPORTER_1"/>
    <property type="match status" value="1"/>
</dbReference>
<gene>
    <name evidence="11" type="ORF">Oscil6304_3241</name>
</gene>
<dbReference type="KEGG" id="oac:Oscil6304_3241"/>
<keyword evidence="6" id="KW-0067">ATP-binding</keyword>
<dbReference type="eggNOG" id="COG1120">
    <property type="taxonomic scope" value="Bacteria"/>
</dbReference>
<dbReference type="GO" id="GO:0006826">
    <property type="term" value="P:iron ion transport"/>
    <property type="evidence" value="ECO:0007669"/>
    <property type="project" value="UniProtKB-KW"/>
</dbReference>
<dbReference type="Pfam" id="PF00005">
    <property type="entry name" value="ABC_tran"/>
    <property type="match status" value="1"/>
</dbReference>
<evidence type="ECO:0000256" key="6">
    <source>
        <dbReference type="ARBA" id="ARBA00022840"/>
    </source>
</evidence>
<dbReference type="GO" id="GO:0005524">
    <property type="term" value="F:ATP binding"/>
    <property type="evidence" value="ECO:0007669"/>
    <property type="project" value="UniProtKB-KW"/>
</dbReference>
<dbReference type="SUPFAM" id="SSF52540">
    <property type="entry name" value="P-loop containing nucleoside triphosphate hydrolases"/>
    <property type="match status" value="1"/>
</dbReference>
<dbReference type="STRING" id="56110.Oscil6304_3241"/>
<dbReference type="GO" id="GO:0016887">
    <property type="term" value="F:ATP hydrolysis activity"/>
    <property type="evidence" value="ECO:0007669"/>
    <property type="project" value="InterPro"/>
</dbReference>
<dbReference type="InterPro" id="IPR003439">
    <property type="entry name" value="ABC_transporter-like_ATP-bd"/>
</dbReference>
<comment type="subcellular location">
    <subcellularLocation>
        <location evidence="1">Cell membrane</location>
        <topology evidence="1">Peripheral membrane protein</topology>
    </subcellularLocation>
</comment>
<dbReference type="AlphaFoldDB" id="K9TLD9"/>
<keyword evidence="3" id="KW-1003">Cell membrane</keyword>
<dbReference type="FunCoup" id="K9TLD9">
    <property type="interactions" value="39"/>
</dbReference>
<accession>K9TLD9</accession>
<keyword evidence="7" id="KW-0408">Iron</keyword>
<evidence type="ECO:0000256" key="1">
    <source>
        <dbReference type="ARBA" id="ARBA00004202"/>
    </source>
</evidence>
<dbReference type="InParanoid" id="K9TLD9"/>
<reference evidence="11 12" key="1">
    <citation type="submission" date="2012-06" db="EMBL/GenBank/DDBJ databases">
        <title>Finished chromosome of genome of Oscillatoria acuminata PCC 6304.</title>
        <authorList>
            <consortium name="US DOE Joint Genome Institute"/>
            <person name="Gugger M."/>
            <person name="Coursin T."/>
            <person name="Rippka R."/>
            <person name="Tandeau De Marsac N."/>
            <person name="Huntemann M."/>
            <person name="Wei C.-L."/>
            <person name="Han J."/>
            <person name="Detter J.C."/>
            <person name="Han C."/>
            <person name="Tapia R."/>
            <person name="Davenport K."/>
            <person name="Daligault H."/>
            <person name="Erkkila T."/>
            <person name="Gu W."/>
            <person name="Munk A.C.C."/>
            <person name="Teshima H."/>
            <person name="Xu Y."/>
            <person name="Chain P."/>
            <person name="Chen A."/>
            <person name="Krypides N."/>
            <person name="Mavromatis K."/>
            <person name="Markowitz V."/>
            <person name="Szeto E."/>
            <person name="Ivanova N."/>
            <person name="Mikhailova N."/>
            <person name="Ovchinnikova G."/>
            <person name="Pagani I."/>
            <person name="Pati A."/>
            <person name="Goodwin L."/>
            <person name="Peters L."/>
            <person name="Pitluck S."/>
            <person name="Woyke T."/>
            <person name="Kerfeld C."/>
        </authorList>
    </citation>
    <scope>NUCLEOTIDE SEQUENCE [LARGE SCALE GENOMIC DNA]</scope>
    <source>
        <strain evidence="11 12">PCC 6304</strain>
    </source>
</reference>
<dbReference type="FunFam" id="3.40.50.300:FF:000134">
    <property type="entry name" value="Iron-enterobactin ABC transporter ATP-binding protein"/>
    <property type="match status" value="1"/>
</dbReference>
<dbReference type="InterPro" id="IPR027417">
    <property type="entry name" value="P-loop_NTPase"/>
</dbReference>
<evidence type="ECO:0000256" key="5">
    <source>
        <dbReference type="ARBA" id="ARBA00022741"/>
    </source>
</evidence>
<evidence type="ECO:0000313" key="12">
    <source>
        <dbReference type="Proteomes" id="UP000010367"/>
    </source>
</evidence>
<keyword evidence="12" id="KW-1185">Reference proteome</keyword>
<keyword evidence="2" id="KW-0813">Transport</keyword>
<keyword evidence="9" id="KW-0472">Membrane</keyword>
<dbReference type="CDD" id="cd03214">
    <property type="entry name" value="ABC_Iron-Siderophores_B12_Hemin"/>
    <property type="match status" value="1"/>
</dbReference>
<evidence type="ECO:0000256" key="8">
    <source>
        <dbReference type="ARBA" id="ARBA00023065"/>
    </source>
</evidence>
<dbReference type="InterPro" id="IPR003593">
    <property type="entry name" value="AAA+_ATPase"/>
</dbReference>
<evidence type="ECO:0000256" key="9">
    <source>
        <dbReference type="ARBA" id="ARBA00023136"/>
    </source>
</evidence>
<dbReference type="RefSeq" id="WP_015149452.1">
    <property type="nucleotide sequence ID" value="NC_019693.1"/>
</dbReference>
<evidence type="ECO:0000256" key="7">
    <source>
        <dbReference type="ARBA" id="ARBA00023004"/>
    </source>
</evidence>
<dbReference type="PATRIC" id="fig|56110.3.peg.3871"/>
<evidence type="ECO:0000256" key="4">
    <source>
        <dbReference type="ARBA" id="ARBA00022496"/>
    </source>
</evidence>
<keyword evidence="4" id="KW-0410">Iron transport</keyword>
<dbReference type="EMBL" id="CP003607">
    <property type="protein sequence ID" value="AFY82819.1"/>
    <property type="molecule type" value="Genomic_DNA"/>
</dbReference>
<evidence type="ECO:0000256" key="2">
    <source>
        <dbReference type="ARBA" id="ARBA00022448"/>
    </source>
</evidence>
<dbReference type="InterPro" id="IPR051535">
    <property type="entry name" value="Siderophore_ABC-ATPase"/>
</dbReference>
<proteinExistence type="predicted"/>
<name>K9TLD9_9CYAN</name>
<sequence>MSVNSPILAAEDLQVGYSHQTILKNLSIEIERGRVTALVGPNGSGKSTLLKTLARLLSPSSGQVYLNGVALTRLATRDIARQMAILPQNPVAPPGLTVAELVEQGRFPHVGPLGMLRRQDREAIAEALTLTAMTEFAHRRLDNLSGGERQRAWISLALAQETPLLLLDEPTSFLDIGHQLEVLEIVRHLNRDRGMTIILVLHDLNQAARYSDRMVVLKRGRIIADGTPRRVLTPDLLAEAFGVRARVTLEPETGIPLCFPYAYIGNAPLPVDAPQS</sequence>
<dbReference type="PROSITE" id="PS50893">
    <property type="entry name" value="ABC_TRANSPORTER_2"/>
    <property type="match status" value="1"/>
</dbReference>
<evidence type="ECO:0000259" key="10">
    <source>
        <dbReference type="PROSITE" id="PS50893"/>
    </source>
</evidence>
<dbReference type="Proteomes" id="UP000010367">
    <property type="component" value="Chromosome"/>
</dbReference>
<dbReference type="Gene3D" id="3.40.50.300">
    <property type="entry name" value="P-loop containing nucleotide triphosphate hydrolases"/>
    <property type="match status" value="1"/>
</dbReference>
<evidence type="ECO:0000256" key="3">
    <source>
        <dbReference type="ARBA" id="ARBA00022475"/>
    </source>
</evidence>
<dbReference type="GO" id="GO:0005886">
    <property type="term" value="C:plasma membrane"/>
    <property type="evidence" value="ECO:0007669"/>
    <property type="project" value="UniProtKB-SubCell"/>
</dbReference>
<dbReference type="HOGENOM" id="CLU_000604_1_11_3"/>